<gene>
    <name evidence="1" type="ORF">PSACC_01009</name>
</gene>
<evidence type="ECO:0000313" key="1">
    <source>
        <dbReference type="EMBL" id="PJF19158.1"/>
    </source>
</evidence>
<keyword evidence="2" id="KW-1185">Reference proteome</keyword>
<dbReference type="SUPFAM" id="SSF46689">
    <property type="entry name" value="Homeodomain-like"/>
    <property type="match status" value="1"/>
</dbReference>
<reference evidence="1 2" key="1">
    <citation type="submission" date="2016-10" db="EMBL/GenBank/DDBJ databases">
        <title>The genome of Paramicrosporidium saccamoebae is the missing link in understanding Cryptomycota and Microsporidia evolution.</title>
        <authorList>
            <person name="Quandt C.A."/>
            <person name="Beaudet D."/>
            <person name="Corsaro D."/>
            <person name="Michel R."/>
            <person name="Corradi N."/>
            <person name="James T."/>
        </authorList>
    </citation>
    <scope>NUCLEOTIDE SEQUENCE [LARGE SCALE GENOMIC DNA]</scope>
    <source>
        <strain evidence="1 2">KSL3</strain>
    </source>
</reference>
<dbReference type="AlphaFoldDB" id="A0A2H9TN09"/>
<dbReference type="EMBL" id="MTSL01000075">
    <property type="protein sequence ID" value="PJF19158.1"/>
    <property type="molecule type" value="Genomic_DNA"/>
</dbReference>
<name>A0A2H9TN09_9FUNG</name>
<evidence type="ECO:0000313" key="2">
    <source>
        <dbReference type="Proteomes" id="UP000240830"/>
    </source>
</evidence>
<dbReference type="InterPro" id="IPR001356">
    <property type="entry name" value="HD"/>
</dbReference>
<dbReference type="Proteomes" id="UP000240830">
    <property type="component" value="Unassembled WGS sequence"/>
</dbReference>
<evidence type="ECO:0008006" key="3">
    <source>
        <dbReference type="Google" id="ProtNLM"/>
    </source>
</evidence>
<sequence length="221" mass="25482">MFGPEEWSECGRRMERNFGVSRRSEGQNDAAVHSVMGKENPNVCNTVRRTGIEVPSDPSCASISTGTLSIVPSKRAKRASPMDAFCFSDTFSQLTDRNQFDLQHAFLEHGGKLPSRREIRSLSIKLRLSQSRIRKWFLERSKPNTTHEVPRVPENETQLVMRRIDHIEGQIMSFQRKIEWLEDELKKSRAYADSLVYFAPSWLISYLNIESAMTPQWALNF</sequence>
<accession>A0A2H9TN09</accession>
<organism evidence="1 2">
    <name type="scientific">Paramicrosporidium saccamoebae</name>
    <dbReference type="NCBI Taxonomy" id="1246581"/>
    <lineage>
        <taxon>Eukaryota</taxon>
        <taxon>Fungi</taxon>
        <taxon>Fungi incertae sedis</taxon>
        <taxon>Cryptomycota</taxon>
        <taxon>Cryptomycota incertae sedis</taxon>
        <taxon>Paramicrosporidium</taxon>
    </lineage>
</organism>
<dbReference type="CDD" id="cd00086">
    <property type="entry name" value="homeodomain"/>
    <property type="match status" value="1"/>
</dbReference>
<comment type="caution">
    <text evidence="1">The sequence shown here is derived from an EMBL/GenBank/DDBJ whole genome shotgun (WGS) entry which is preliminary data.</text>
</comment>
<dbReference type="GO" id="GO:0003677">
    <property type="term" value="F:DNA binding"/>
    <property type="evidence" value="ECO:0007669"/>
    <property type="project" value="InterPro"/>
</dbReference>
<proteinExistence type="predicted"/>
<protein>
    <recommendedName>
        <fullName evidence="3">Homeobox domain-containing protein</fullName>
    </recommendedName>
</protein>
<dbReference type="InterPro" id="IPR009057">
    <property type="entry name" value="Homeodomain-like_sf"/>
</dbReference>